<dbReference type="Gene3D" id="2.120.10.30">
    <property type="entry name" value="TolB, C-terminal domain"/>
    <property type="match status" value="1"/>
</dbReference>
<name>D6PLG2_9ZZZZ</name>
<organism evidence="2">
    <name type="scientific">uncultured organism MedDCM-OCT-S11-C346</name>
    <dbReference type="NCBI Taxonomy" id="743660"/>
    <lineage>
        <taxon>unclassified sequences</taxon>
        <taxon>environmental samples</taxon>
    </lineage>
</organism>
<dbReference type="Pfam" id="PF07676">
    <property type="entry name" value="PD40"/>
    <property type="match status" value="3"/>
</dbReference>
<reference evidence="2" key="1">
    <citation type="journal article" date="2010" name="ISME J.">
        <title>Metagenome of the Mediterranean deep chlorophyll maximum studied by direct and fosmid library 454 pyrosequencing.</title>
        <authorList>
            <person name="Ghai R."/>
            <person name="Martin-Cuadrado A.B."/>
            <person name="Molto A.G."/>
            <person name="Heredia I.G."/>
            <person name="Cabrera R."/>
            <person name="Martin J."/>
            <person name="Verdu M."/>
            <person name="Deschamps P."/>
            <person name="Moreira D."/>
            <person name="Lopez-Garcia P."/>
            <person name="Mira A."/>
            <person name="Rodriguez-Valera F."/>
        </authorList>
    </citation>
    <scope>NUCLEOTIDE SEQUENCE</scope>
</reference>
<proteinExistence type="inferred from homology"/>
<dbReference type="SUPFAM" id="SSF69304">
    <property type="entry name" value="Tricorn protease N-terminal domain"/>
    <property type="match status" value="1"/>
</dbReference>
<dbReference type="AlphaFoldDB" id="D6PLG2"/>
<dbReference type="EMBL" id="GU943147">
    <property type="protein sequence ID" value="ADD96563.1"/>
    <property type="molecule type" value="Genomic_DNA"/>
</dbReference>
<dbReference type="InterPro" id="IPR011042">
    <property type="entry name" value="6-blade_b-propeller_TolB-like"/>
</dbReference>
<accession>D6PLG2</accession>
<comment type="similarity">
    <text evidence="1">Belongs to the TolB family.</text>
</comment>
<evidence type="ECO:0000256" key="1">
    <source>
        <dbReference type="ARBA" id="ARBA00009820"/>
    </source>
</evidence>
<protein>
    <recommendedName>
        <fullName evidence="3">Dipeptidylpeptidase IV N-terminal domain-containing protein</fullName>
    </recommendedName>
</protein>
<evidence type="ECO:0008006" key="3">
    <source>
        <dbReference type="Google" id="ProtNLM"/>
    </source>
</evidence>
<dbReference type="PANTHER" id="PTHR36842:SF1">
    <property type="entry name" value="PROTEIN TOLB"/>
    <property type="match status" value="1"/>
</dbReference>
<evidence type="ECO:0000313" key="2">
    <source>
        <dbReference type="EMBL" id="ADD96563.1"/>
    </source>
</evidence>
<sequence>MLPAWSRDGQSLLFTSYLRENPDLYRLHLKTRKLDWLSHKRGLNTGAAVSPDGKKIALTLSIDGNTEIYLMDPDGKNLTRLTDSWGQDISPTWSPDGKRIALSAHALEPTYLRYER</sequence>
<dbReference type="PANTHER" id="PTHR36842">
    <property type="entry name" value="PROTEIN TOLB HOMOLOG"/>
    <property type="match status" value="1"/>
</dbReference>
<dbReference type="InterPro" id="IPR011659">
    <property type="entry name" value="WD40"/>
</dbReference>